<keyword evidence="12" id="KW-1185">Reference proteome</keyword>
<dbReference type="SUPFAM" id="SSF47473">
    <property type="entry name" value="EF-hand"/>
    <property type="match status" value="1"/>
</dbReference>
<dbReference type="PANTHER" id="PTHR31503">
    <property type="entry name" value="VACUOLAR CALCIUM ION TRANSPORTER"/>
    <property type="match status" value="1"/>
</dbReference>
<dbReference type="Proteomes" id="UP000247409">
    <property type="component" value="Unassembled WGS sequence"/>
</dbReference>
<dbReference type="PROSITE" id="PS00018">
    <property type="entry name" value="EF_HAND_1"/>
    <property type="match status" value="2"/>
</dbReference>
<dbReference type="InterPro" id="IPR004713">
    <property type="entry name" value="CaH_exchang"/>
</dbReference>
<feature type="transmembrane region" description="Helical" evidence="9">
    <location>
        <begin position="500"/>
        <end position="522"/>
    </location>
</feature>
<keyword evidence="4" id="KW-0106">Calcium</keyword>
<feature type="region of interest" description="Disordered" evidence="8">
    <location>
        <begin position="368"/>
        <end position="415"/>
    </location>
</feature>
<dbReference type="PROSITE" id="PS50222">
    <property type="entry name" value="EF_HAND_2"/>
    <property type="match status" value="2"/>
</dbReference>
<feature type="transmembrane region" description="Helical" evidence="9">
    <location>
        <begin position="560"/>
        <end position="576"/>
    </location>
</feature>
<reference evidence="11 12" key="1">
    <citation type="journal article" date="2018" name="Mol. Biol. Evol.">
        <title>Analysis of the draft genome of the red seaweed Gracilariopsis chorda provides insights into genome size evolution in Rhodophyta.</title>
        <authorList>
            <person name="Lee J."/>
            <person name="Yang E.C."/>
            <person name="Graf L."/>
            <person name="Yang J.H."/>
            <person name="Qiu H."/>
            <person name="Zel Zion U."/>
            <person name="Chan C.X."/>
            <person name="Stephens T.G."/>
            <person name="Weber A.P.M."/>
            <person name="Boo G.H."/>
            <person name="Boo S.M."/>
            <person name="Kim K.M."/>
            <person name="Shin Y."/>
            <person name="Jung M."/>
            <person name="Lee S.J."/>
            <person name="Yim H.S."/>
            <person name="Lee J.H."/>
            <person name="Bhattacharya D."/>
            <person name="Yoon H.S."/>
        </authorList>
    </citation>
    <scope>NUCLEOTIDE SEQUENCE [LARGE SCALE GENOMIC DNA]</scope>
    <source>
        <strain evidence="11 12">SKKU-2015</strain>
        <tissue evidence="11">Whole body</tissue>
    </source>
</reference>
<feature type="transmembrane region" description="Helical" evidence="9">
    <location>
        <begin position="528"/>
        <end position="548"/>
    </location>
</feature>
<accession>A0A2V3J0Z2</accession>
<keyword evidence="6" id="KW-0406">Ion transport</keyword>
<evidence type="ECO:0000256" key="1">
    <source>
        <dbReference type="ARBA" id="ARBA00004127"/>
    </source>
</evidence>
<dbReference type="InterPro" id="IPR004837">
    <property type="entry name" value="NaCa_Exmemb"/>
</dbReference>
<evidence type="ECO:0000256" key="4">
    <source>
        <dbReference type="ARBA" id="ARBA00022837"/>
    </source>
</evidence>
<dbReference type="GO" id="GO:0005509">
    <property type="term" value="F:calcium ion binding"/>
    <property type="evidence" value="ECO:0007669"/>
    <property type="project" value="InterPro"/>
</dbReference>
<dbReference type="InterPro" id="IPR011992">
    <property type="entry name" value="EF-hand-dom_pair"/>
</dbReference>
<evidence type="ECO:0000313" key="12">
    <source>
        <dbReference type="Proteomes" id="UP000247409"/>
    </source>
</evidence>
<feature type="domain" description="EF-hand" evidence="10">
    <location>
        <begin position="329"/>
        <end position="364"/>
    </location>
</feature>
<evidence type="ECO:0000256" key="9">
    <source>
        <dbReference type="SAM" id="Phobius"/>
    </source>
</evidence>
<comment type="caution">
    <text evidence="11">The sequence shown here is derived from an EMBL/GenBank/DDBJ whole genome shotgun (WGS) entry which is preliminary data.</text>
</comment>
<evidence type="ECO:0000256" key="5">
    <source>
        <dbReference type="ARBA" id="ARBA00022989"/>
    </source>
</evidence>
<dbReference type="AlphaFoldDB" id="A0A2V3J0Z2"/>
<evidence type="ECO:0000256" key="2">
    <source>
        <dbReference type="ARBA" id="ARBA00022448"/>
    </source>
</evidence>
<keyword evidence="2" id="KW-0813">Transport</keyword>
<dbReference type="InterPro" id="IPR002048">
    <property type="entry name" value="EF_hand_dom"/>
</dbReference>
<dbReference type="CDD" id="cd00051">
    <property type="entry name" value="EFh"/>
    <property type="match status" value="1"/>
</dbReference>
<evidence type="ECO:0000256" key="7">
    <source>
        <dbReference type="ARBA" id="ARBA00023136"/>
    </source>
</evidence>
<evidence type="ECO:0000256" key="3">
    <source>
        <dbReference type="ARBA" id="ARBA00022692"/>
    </source>
</evidence>
<dbReference type="EMBL" id="NBIV01000016">
    <property type="protein sequence ID" value="PXF48054.1"/>
    <property type="molecule type" value="Genomic_DNA"/>
</dbReference>
<dbReference type="GO" id="GO:0015369">
    <property type="term" value="F:calcium:proton antiporter activity"/>
    <property type="evidence" value="ECO:0007669"/>
    <property type="project" value="TreeGrafter"/>
</dbReference>
<dbReference type="Pfam" id="PF01699">
    <property type="entry name" value="Na_Ca_ex"/>
    <property type="match status" value="1"/>
</dbReference>
<evidence type="ECO:0000256" key="8">
    <source>
        <dbReference type="SAM" id="MobiDB-lite"/>
    </source>
</evidence>
<dbReference type="GO" id="GO:0012505">
    <property type="term" value="C:endomembrane system"/>
    <property type="evidence" value="ECO:0007669"/>
    <property type="project" value="UniProtKB-SubCell"/>
</dbReference>
<proteinExistence type="predicted"/>
<evidence type="ECO:0000259" key="10">
    <source>
        <dbReference type="PROSITE" id="PS50222"/>
    </source>
</evidence>
<keyword evidence="5 9" id="KW-1133">Transmembrane helix</keyword>
<feature type="transmembrane region" description="Helical" evidence="9">
    <location>
        <begin position="431"/>
        <end position="453"/>
    </location>
</feature>
<comment type="subcellular location">
    <subcellularLocation>
        <location evidence="1">Endomembrane system</location>
        <topology evidence="1">Multi-pass membrane protein</topology>
    </subcellularLocation>
</comment>
<dbReference type="GO" id="GO:0006874">
    <property type="term" value="P:intracellular calcium ion homeostasis"/>
    <property type="evidence" value="ECO:0007669"/>
    <property type="project" value="TreeGrafter"/>
</dbReference>
<organism evidence="11 12">
    <name type="scientific">Gracilariopsis chorda</name>
    <dbReference type="NCBI Taxonomy" id="448386"/>
    <lineage>
        <taxon>Eukaryota</taxon>
        <taxon>Rhodophyta</taxon>
        <taxon>Florideophyceae</taxon>
        <taxon>Rhodymeniophycidae</taxon>
        <taxon>Gracilariales</taxon>
        <taxon>Gracilariaceae</taxon>
        <taxon>Gracilariopsis</taxon>
    </lineage>
</organism>
<keyword evidence="3 9" id="KW-0812">Transmembrane</keyword>
<name>A0A2V3J0Z2_9FLOR</name>
<feature type="transmembrane region" description="Helical" evidence="9">
    <location>
        <begin position="465"/>
        <end position="488"/>
    </location>
</feature>
<feature type="transmembrane region" description="Helical" evidence="9">
    <location>
        <begin position="30"/>
        <end position="46"/>
    </location>
</feature>
<dbReference type="Gene3D" id="1.10.238.10">
    <property type="entry name" value="EF-hand"/>
    <property type="match status" value="1"/>
</dbReference>
<feature type="transmembrane region" description="Helical" evidence="9">
    <location>
        <begin position="99"/>
        <end position="120"/>
    </location>
</feature>
<feature type="domain" description="EF-hand" evidence="10">
    <location>
        <begin position="293"/>
        <end position="328"/>
    </location>
</feature>
<sequence>MTRAAAENGTLSAPGVLSQAVHCDVSPTSGFVQVLMLLCVYGFILYNASQLIAHGSELLLFVPALRDVVGSVVLPILGAVPDGAIVLFSGLGENAQEELSVGVGALAGSTIMLLTVPWFLSILAGRVSIRPDGQLTYQNHHKLSPPNSMSLLRTGVEPQVMVKDAGRVMLLTAGTYLVIQFAALRTGVFFKADENAETTARAAAQERLPAIFCLFVCLGFFAWYLYYQLVPSPKQEQLRKGLYDELTQKYICKREISLTDAFREVWDVAEIYNDESLESETTPILGGLTAKEKMSSVLKAFFNAYDYDNSGSIDKLELQYLMGHLGEHCTADEISKMYKKIDKNGDNQIELEEFLDAMPEFICSRARRRSEAQTKAAQTPDEEAQNSESPQEGNKKETREFSEDEDDHETLPQELDDKDPLLRSFKIMKRAITMMAAGTALVLIFADPMVGVMSEVGQRVGIPAFYISFVLAPLASNASELIAAYSYAQKKTRKTLTISLSTLIGAAIMNNTFVLAIFMILIAAKGLAWQFTAETITILVVELVIGIISQKRVMTLRDGFLVLAIFPLSLILVAVLESCGLD</sequence>
<dbReference type="OrthoDB" id="26525at2759"/>
<evidence type="ECO:0000256" key="6">
    <source>
        <dbReference type="ARBA" id="ARBA00023065"/>
    </source>
</evidence>
<evidence type="ECO:0000313" key="11">
    <source>
        <dbReference type="EMBL" id="PXF48054.1"/>
    </source>
</evidence>
<dbReference type="SMART" id="SM00054">
    <property type="entry name" value="EFh"/>
    <property type="match status" value="2"/>
</dbReference>
<dbReference type="InterPro" id="IPR018247">
    <property type="entry name" value="EF_Hand_1_Ca_BS"/>
</dbReference>
<protein>
    <submittedName>
        <fullName evidence="11">Sodium/calcium exchanger NCL2</fullName>
    </submittedName>
</protein>
<dbReference type="GO" id="GO:0016020">
    <property type="term" value="C:membrane"/>
    <property type="evidence" value="ECO:0007669"/>
    <property type="project" value="InterPro"/>
</dbReference>
<dbReference type="Pfam" id="PF13499">
    <property type="entry name" value="EF-hand_7"/>
    <property type="match status" value="1"/>
</dbReference>
<keyword evidence="7 9" id="KW-0472">Membrane</keyword>
<dbReference type="PANTHER" id="PTHR31503:SF36">
    <property type="entry name" value="SODIUM_CALCIUM EXCHANGER MEMBRANE REGION DOMAIN-CONTAINING PROTEIN"/>
    <property type="match status" value="1"/>
</dbReference>
<gene>
    <name evidence="11" type="ORF">BWQ96_02006</name>
</gene>
<feature type="transmembrane region" description="Helical" evidence="9">
    <location>
        <begin position="58"/>
        <end position="79"/>
    </location>
</feature>
<feature type="transmembrane region" description="Helical" evidence="9">
    <location>
        <begin position="208"/>
        <end position="227"/>
    </location>
</feature>